<sequence>MDHAASALSSVQRLGTAGSGSAGAFGKAIDEFLADLKEKHKADAKNPFLQALIDRGETNRATDDGVSQSDVSAQELQSSLLELDARKRTGKGYRLIHRLSPFLDILKTMLKKSEAFASVAPFGVAIAFIGARVVIEMALGVEEYLEVVVTAMERIAGILEIYERLSSSSSSSDLGSRLVQSYKSIITFWYKLSKVLSSPKAKGILPRTMLTSLKTETEDALKSLQQDMQINLGISQAAGLLMADIDRKAQQDADSRALKNDIRQWIMGQDSIDFKGDYETQLDMRYKKTCTWVLQDQRFLDWQESRDNALLWYNAQPGSGKSVLAATVIDHLMKYHKKVAYFFYSFSKNSSRHVADGLRILALQLLAFVGTPSDKLIHLYETETQFAPCLNNLRTTVSIVHELITRNDDLYIVIDGIDECRDEKEMLPFLEGLIEQQTLGRVRWLFTSRVSEIEKAMQRLQAVEIHPSPDNIREDIKNYLAPKISCEDCLADWVDECDNNFLIARFVSETLSKLTSKADIRAELKTFPKKLNGYYMRTLAKIESRGQIEQLVARRIFLILGSAQQTITIDELVDALAIRRGSQDYSSSRLPKEELVRDLCGSLINIEQCATDQPSHSPSIRFCHKSVKDFFQQDPKMSELGIDESLHKYFVAAPDGHEEIGLDCLTYLMYSRYSKHVDLAFLGSTIPREHAFLRYAATFWFQHLGDESIEKPSSAAVVAVRQFVESKNFWNCLRVQSHIAPYLFGRYTGYRRGGFKMAIRGKEWKGEDSFAVPLPPWLSDCSSDDLLRDQSLCHFAEEWREVIITQPHGLDQCVSMKPFANSCWLKCLSKTSTVRAVNLAESFGSDVITASRVLEVGFSGKKLCVDVVYQTKDAPTDVLYRLKQQLFKSNSRPDCSQQKVPLGFDISKWAITPQKEEGIAQELNAWCVDPWNLDLRMVCNGSSEPIKAPPLPIKGKRTLPKVSWEMMGYYKRIYHATGDDIDKSIHVIHMSRKGYQTKPVDDDNSDSDSASETASDGGSDDEDAFSDDDSSSEGSIDGSTAEETSTDESDVESDCGHHEDTDCLIIIPQGHSPYWTKPWTHPALLWSRTVAAVHPTESLVAFMTTPTRLDVVQGGTQRSIEISGIAEERDDVLAGTREVQFSKCGKHLYCLSIVFVEKDLYTECTVTISSIEFSLDHEEGDATDRPITTSRTSRVIYNFADPLEVIEPPFALTYWSDDFVVIALPHLTCNPKILKIALDNDISHDYSISALRNPIYFPASTPRRDARLVYRPSSKDLEGYIFLVLNATPAATATSPTKDDTASVDTSSPVTALRWSVSNDEGWRPWSDEEDGNPSELTREYSPLWNLMRGSFVESGKPFSVPVRTMSHDPISPRADTAITPGDDAEHREGYFRPRAMTSTAEIDSTISHPGSVRINVKGAFIADGTEQPTTPANGYTSANGSYHEGKDIRLPYHTAVVSHIAVDIGGSLAKLVYFSREAHSTEPGGRLNFHSFETDRIDDCIDFMRHLKDNQLALNGSKPKDLCIMATGGGAFKYHDKIKKGAGWLDFFITEIPREVFTYSEAEPMQFVEPRADLYPYMLVNIGSGVSILKVSGPRNYERVGGTSLGGGTLWGLLSLLTSADSFDDMLDMAAHGDNAKVDMLVGDIYGTDYNKIGLKSTAIASSFGKVFRMKREAEHEAESCDATPRQQHFDGKHLTCHVRYSTL</sequence>
<evidence type="ECO:0000256" key="1">
    <source>
        <dbReference type="ARBA" id="ARBA00022737"/>
    </source>
</evidence>
<dbReference type="InterPro" id="IPR056884">
    <property type="entry name" value="NPHP3-like_N"/>
</dbReference>
<feature type="compositionally biased region" description="Acidic residues" evidence="5">
    <location>
        <begin position="1018"/>
        <end position="1031"/>
    </location>
</feature>
<feature type="region of interest" description="Disordered" evidence="5">
    <location>
        <begin position="993"/>
        <end position="1056"/>
    </location>
</feature>
<feature type="domain" description="NACHT" evidence="6">
    <location>
        <begin position="309"/>
        <end position="449"/>
    </location>
</feature>
<dbReference type="PROSITE" id="PS50837">
    <property type="entry name" value="NACHT"/>
    <property type="match status" value="1"/>
</dbReference>
<evidence type="ECO:0000256" key="3">
    <source>
        <dbReference type="ARBA" id="ARBA00022840"/>
    </source>
</evidence>
<evidence type="ECO:0000256" key="5">
    <source>
        <dbReference type="SAM" id="MobiDB-lite"/>
    </source>
</evidence>
<keyword evidence="4" id="KW-0173">Coenzyme A biosynthesis</keyword>
<dbReference type="Pfam" id="PF03630">
    <property type="entry name" value="Fumble"/>
    <property type="match status" value="1"/>
</dbReference>
<dbReference type="EMBL" id="JANPWZ010000655">
    <property type="protein sequence ID" value="KAJ3573821.1"/>
    <property type="molecule type" value="Genomic_DNA"/>
</dbReference>
<evidence type="ECO:0000313" key="8">
    <source>
        <dbReference type="Proteomes" id="UP001148614"/>
    </source>
</evidence>
<reference evidence="7" key="1">
    <citation type="submission" date="2022-07" db="EMBL/GenBank/DDBJ databases">
        <title>Genome Sequence of Xylaria arbuscula.</title>
        <authorList>
            <person name="Buettner E."/>
        </authorList>
    </citation>
    <scope>NUCLEOTIDE SEQUENCE</scope>
    <source>
        <strain evidence="7">VT107</strain>
    </source>
</reference>
<dbReference type="InterPro" id="IPR004567">
    <property type="entry name" value="Type_II_PanK"/>
</dbReference>
<dbReference type="Gene3D" id="3.30.420.510">
    <property type="match status" value="1"/>
</dbReference>
<dbReference type="GO" id="GO:0005524">
    <property type="term" value="F:ATP binding"/>
    <property type="evidence" value="ECO:0007669"/>
    <property type="project" value="UniProtKB-KW"/>
</dbReference>
<proteinExistence type="predicted"/>
<dbReference type="SUPFAM" id="SSF52540">
    <property type="entry name" value="P-loop containing nucleoside triphosphate hydrolases"/>
    <property type="match status" value="1"/>
</dbReference>
<dbReference type="VEuPathDB" id="FungiDB:F4678DRAFT_418786"/>
<feature type="region of interest" description="Disordered" evidence="5">
    <location>
        <begin position="1364"/>
        <end position="1385"/>
    </location>
</feature>
<gene>
    <name evidence="7" type="ORF">NPX13_g4566</name>
</gene>
<keyword evidence="2" id="KW-0547">Nucleotide-binding</keyword>
<dbReference type="SUPFAM" id="SSF53067">
    <property type="entry name" value="Actin-like ATPase domain"/>
    <property type="match status" value="2"/>
</dbReference>
<keyword evidence="3" id="KW-0067">ATP-binding</keyword>
<dbReference type="Gene3D" id="3.40.50.300">
    <property type="entry name" value="P-loop containing nucleotide triphosphate hydrolases"/>
    <property type="match status" value="1"/>
</dbReference>
<keyword evidence="8" id="KW-1185">Reference proteome</keyword>
<dbReference type="GO" id="GO:0005634">
    <property type="term" value="C:nucleus"/>
    <property type="evidence" value="ECO:0007669"/>
    <property type="project" value="TreeGrafter"/>
</dbReference>
<dbReference type="PANTHER" id="PTHR12280:SF20">
    <property type="entry name" value="4'-PHOSPHOPANTETHEINE PHOSPHATASE"/>
    <property type="match status" value="1"/>
</dbReference>
<dbReference type="PANTHER" id="PTHR12280">
    <property type="entry name" value="PANTOTHENATE KINASE"/>
    <property type="match status" value="1"/>
</dbReference>
<accession>A0A9W8NFA2</accession>
<dbReference type="InterPro" id="IPR043129">
    <property type="entry name" value="ATPase_NBD"/>
</dbReference>
<dbReference type="Proteomes" id="UP001148614">
    <property type="component" value="Unassembled WGS sequence"/>
</dbReference>
<dbReference type="GO" id="GO:0004594">
    <property type="term" value="F:pantothenate kinase activity"/>
    <property type="evidence" value="ECO:0007669"/>
    <property type="project" value="TreeGrafter"/>
</dbReference>
<evidence type="ECO:0000259" key="6">
    <source>
        <dbReference type="PROSITE" id="PS50837"/>
    </source>
</evidence>
<evidence type="ECO:0000256" key="2">
    <source>
        <dbReference type="ARBA" id="ARBA00022741"/>
    </source>
</evidence>
<dbReference type="Gene3D" id="3.30.420.40">
    <property type="match status" value="1"/>
</dbReference>
<feature type="compositionally biased region" description="Acidic residues" evidence="5">
    <location>
        <begin position="1044"/>
        <end position="1053"/>
    </location>
</feature>
<dbReference type="InterPro" id="IPR027417">
    <property type="entry name" value="P-loop_NTPase"/>
</dbReference>
<dbReference type="GO" id="GO:0005829">
    <property type="term" value="C:cytosol"/>
    <property type="evidence" value="ECO:0007669"/>
    <property type="project" value="TreeGrafter"/>
</dbReference>
<dbReference type="Pfam" id="PF24883">
    <property type="entry name" value="NPHP3_N"/>
    <property type="match status" value="1"/>
</dbReference>
<evidence type="ECO:0000256" key="4">
    <source>
        <dbReference type="ARBA" id="ARBA00022993"/>
    </source>
</evidence>
<dbReference type="VEuPathDB" id="FungiDB:F4678DRAFT_408380"/>
<keyword evidence="1" id="KW-0677">Repeat</keyword>
<dbReference type="InterPro" id="IPR007111">
    <property type="entry name" value="NACHT_NTPase"/>
</dbReference>
<evidence type="ECO:0000313" key="7">
    <source>
        <dbReference type="EMBL" id="KAJ3573821.1"/>
    </source>
</evidence>
<organism evidence="7 8">
    <name type="scientific">Xylaria arbuscula</name>
    <dbReference type="NCBI Taxonomy" id="114810"/>
    <lineage>
        <taxon>Eukaryota</taxon>
        <taxon>Fungi</taxon>
        <taxon>Dikarya</taxon>
        <taxon>Ascomycota</taxon>
        <taxon>Pezizomycotina</taxon>
        <taxon>Sordariomycetes</taxon>
        <taxon>Xylariomycetidae</taxon>
        <taxon>Xylariales</taxon>
        <taxon>Xylariaceae</taxon>
        <taxon>Xylaria</taxon>
    </lineage>
</organism>
<comment type="caution">
    <text evidence="7">The sequence shown here is derived from an EMBL/GenBank/DDBJ whole genome shotgun (WGS) entry which is preliminary data.</text>
</comment>
<protein>
    <recommendedName>
        <fullName evidence="6">NACHT domain-containing protein</fullName>
    </recommendedName>
</protein>
<name>A0A9W8NFA2_9PEZI</name>
<feature type="compositionally biased region" description="Low complexity" evidence="5">
    <location>
        <begin position="1007"/>
        <end position="1017"/>
    </location>
</feature>
<dbReference type="GO" id="GO:0015937">
    <property type="term" value="P:coenzyme A biosynthetic process"/>
    <property type="evidence" value="ECO:0007669"/>
    <property type="project" value="UniProtKB-KW"/>
</dbReference>
<feature type="compositionally biased region" description="Low complexity" evidence="5">
    <location>
        <begin position="1032"/>
        <end position="1043"/>
    </location>
</feature>